<dbReference type="Proteomes" id="UP000794436">
    <property type="component" value="Unassembled WGS sequence"/>
</dbReference>
<dbReference type="OrthoDB" id="163257at2759"/>
<dbReference type="GO" id="GO:0005681">
    <property type="term" value="C:spliceosomal complex"/>
    <property type="evidence" value="ECO:0007669"/>
    <property type="project" value="TreeGrafter"/>
</dbReference>
<protein>
    <recommendedName>
        <fullName evidence="3">PWI domain-containing protein</fullName>
    </recommendedName>
</protein>
<dbReference type="SMART" id="SM00311">
    <property type="entry name" value="PWI"/>
    <property type="match status" value="1"/>
</dbReference>
<dbReference type="AlphaFoldDB" id="A0A8K1C2C1"/>
<evidence type="ECO:0000259" key="3">
    <source>
        <dbReference type="PROSITE" id="PS51025"/>
    </source>
</evidence>
<dbReference type="SUPFAM" id="SSF101233">
    <property type="entry name" value="PWI domain"/>
    <property type="match status" value="1"/>
</dbReference>
<proteinExistence type="predicted"/>
<keyword evidence="5" id="KW-1185">Reference proteome</keyword>
<dbReference type="PANTHER" id="PTHR23148">
    <property type="entry name" value="SERINE/ARGININE REGULATED NUCLEAR MATRIX PROTEIN"/>
    <property type="match status" value="1"/>
</dbReference>
<comment type="caution">
    <text evidence="4">The sequence shown here is derived from an EMBL/GenBank/DDBJ whole genome shotgun (WGS) entry which is preliminary data.</text>
</comment>
<dbReference type="InterPro" id="IPR052225">
    <property type="entry name" value="Ser/Arg_repetitive_matrix"/>
</dbReference>
<dbReference type="EMBL" id="SPLM01000149">
    <property type="protein sequence ID" value="TMW55166.1"/>
    <property type="molecule type" value="Genomic_DNA"/>
</dbReference>
<dbReference type="PANTHER" id="PTHR23148:SF0">
    <property type="entry name" value="SERINE_ARGININE REPETITIVE MATRIX PROTEIN 1"/>
    <property type="match status" value="1"/>
</dbReference>
<dbReference type="GO" id="GO:0048024">
    <property type="term" value="P:regulation of mRNA splicing, via spliceosome"/>
    <property type="evidence" value="ECO:0007669"/>
    <property type="project" value="TreeGrafter"/>
</dbReference>
<dbReference type="Pfam" id="PF01480">
    <property type="entry name" value="PWI"/>
    <property type="match status" value="1"/>
</dbReference>
<evidence type="ECO:0000313" key="5">
    <source>
        <dbReference type="Proteomes" id="UP000794436"/>
    </source>
</evidence>
<feature type="domain" description="PWI" evidence="3">
    <location>
        <begin position="25"/>
        <end position="126"/>
    </location>
</feature>
<evidence type="ECO:0000256" key="1">
    <source>
        <dbReference type="ARBA" id="ARBA00022664"/>
    </source>
</evidence>
<feature type="region of interest" description="Disordered" evidence="2">
    <location>
        <begin position="143"/>
        <end position="173"/>
    </location>
</feature>
<keyword evidence="1" id="KW-0507">mRNA processing</keyword>
<organism evidence="4 5">
    <name type="scientific">Pythium oligandrum</name>
    <name type="common">Mycoparasitic fungus</name>
    <dbReference type="NCBI Taxonomy" id="41045"/>
    <lineage>
        <taxon>Eukaryota</taxon>
        <taxon>Sar</taxon>
        <taxon>Stramenopiles</taxon>
        <taxon>Oomycota</taxon>
        <taxon>Peronosporomycetes</taxon>
        <taxon>Pythiales</taxon>
        <taxon>Pythiaceae</taxon>
        <taxon>Pythium</taxon>
    </lineage>
</organism>
<dbReference type="GO" id="GO:0003723">
    <property type="term" value="F:RNA binding"/>
    <property type="evidence" value="ECO:0007669"/>
    <property type="project" value="TreeGrafter"/>
</dbReference>
<gene>
    <name evidence="4" type="ORF">Poli38472_013928</name>
</gene>
<reference evidence="4" key="1">
    <citation type="submission" date="2019-03" db="EMBL/GenBank/DDBJ databases">
        <title>Long read genome sequence of the mycoparasitic Pythium oligandrum ATCC 38472 isolated from sugarbeet rhizosphere.</title>
        <authorList>
            <person name="Gaulin E."/>
        </authorList>
    </citation>
    <scope>NUCLEOTIDE SEQUENCE</scope>
    <source>
        <strain evidence="4">ATCC 38472_TT</strain>
    </source>
</reference>
<evidence type="ECO:0000256" key="2">
    <source>
        <dbReference type="SAM" id="MobiDB-lite"/>
    </source>
</evidence>
<feature type="compositionally biased region" description="Basic and acidic residues" evidence="2">
    <location>
        <begin position="143"/>
        <end position="166"/>
    </location>
</feature>
<dbReference type="InterPro" id="IPR036483">
    <property type="entry name" value="PWI_dom_sf"/>
</dbReference>
<accession>A0A8K1C2C1</accession>
<sequence>MSFFRGTSIDQDSRYFSQHKKLLAKLTFPPCFDQKVDLAKVKLEVINQWVTERVTQILGFEDDIVVSMIINLLEPKVDQKLDPREMQITITGFLEKEAPSFMKELWELLLSAQAHPTGIPAELLEKKKQEMAKAAKEKADLRQVLDRKQQEAGHARPAGPRREGRGGRGRVTIANASTPSSFVSKIVIIFCLGSQSQSLTSTLHSSTSTLFVVQVPITRPSASRAA</sequence>
<dbReference type="PROSITE" id="PS51025">
    <property type="entry name" value="PWI"/>
    <property type="match status" value="1"/>
</dbReference>
<dbReference type="Gene3D" id="1.20.1390.10">
    <property type="entry name" value="PWI domain"/>
    <property type="match status" value="1"/>
</dbReference>
<evidence type="ECO:0000313" key="4">
    <source>
        <dbReference type="EMBL" id="TMW55166.1"/>
    </source>
</evidence>
<name>A0A8K1C2C1_PYTOL</name>
<dbReference type="InterPro" id="IPR002483">
    <property type="entry name" value="PWI_dom"/>
</dbReference>
<dbReference type="GO" id="GO:0006397">
    <property type="term" value="P:mRNA processing"/>
    <property type="evidence" value="ECO:0007669"/>
    <property type="project" value="UniProtKB-KW"/>
</dbReference>